<dbReference type="Pfam" id="PF01312">
    <property type="entry name" value="Bac_export_2"/>
    <property type="match status" value="1"/>
</dbReference>
<evidence type="ECO:0000313" key="5">
    <source>
        <dbReference type="Proteomes" id="UP000270342"/>
    </source>
</evidence>
<feature type="transmembrane region" description="Helical" evidence="3">
    <location>
        <begin position="150"/>
        <end position="173"/>
    </location>
</feature>
<dbReference type="EMBL" id="RBZU01000009">
    <property type="protein sequence ID" value="RKP50390.1"/>
    <property type="molecule type" value="Genomic_DNA"/>
</dbReference>
<evidence type="ECO:0000256" key="3">
    <source>
        <dbReference type="SAM" id="Phobius"/>
    </source>
</evidence>
<sequence length="375" mass="42139">MDAAVERLGPFRAYSDDRAMSEKTEKPTEQKKREAARKGQVFHPSDLCTWLTLCVGIAWLTYRSDLSSLLVPLRDVIVSGFSMPLDVFVRAMFDRAARVVVPLCAVVIVLPSLLTLAASRFELATEALVPDFNRLNPIEGVKRVFSRRTAVGTVCALAYCFAAAAAVWIASYVCGRDGFASIWLAPSNGSVAWRYLLARPAWLMLACMLPVCLVQAWGERSAHTHDLLMEKHEVQRERRDHEGRPEVKTRRRDLFLEMLDAQSKHDIGSSNFVLANPTHLAVGIYVDDTIVEWPFVSIREKNRRALAVIAYAESIGIPVIRDKRLTRAVFGSTRRYGFVDRRFVERILHVVAWLKDVECARSGASFVQDEELGTA</sequence>
<comment type="caution">
    <text evidence="4">The sequence shown here is derived from an EMBL/GenBank/DDBJ whole genome shotgun (WGS) entry which is preliminary data.</text>
</comment>
<dbReference type="AlphaFoldDB" id="A0A494XIB4"/>
<evidence type="ECO:0000313" key="4">
    <source>
        <dbReference type="EMBL" id="RKP50390.1"/>
    </source>
</evidence>
<evidence type="ECO:0000256" key="1">
    <source>
        <dbReference type="ARBA" id="ARBA00010690"/>
    </source>
</evidence>
<feature type="region of interest" description="Disordered" evidence="2">
    <location>
        <begin position="1"/>
        <end position="37"/>
    </location>
</feature>
<reference evidence="4 5" key="1">
    <citation type="submission" date="2018-10" db="EMBL/GenBank/DDBJ databases">
        <title>Robbsia sp. DHC34, isolated from soil.</title>
        <authorList>
            <person name="Gao Z.-H."/>
            <person name="Qiu L.-H."/>
        </authorList>
    </citation>
    <scope>NUCLEOTIDE SEQUENCE [LARGE SCALE GENOMIC DNA]</scope>
    <source>
        <strain evidence="4 5">DHC34</strain>
    </source>
</reference>
<gene>
    <name evidence="4" type="ORF">D7S86_19780</name>
</gene>
<organism evidence="4 5">
    <name type="scientific">Pararobbsia silviterrae</name>
    <dbReference type="NCBI Taxonomy" id="1792498"/>
    <lineage>
        <taxon>Bacteria</taxon>
        <taxon>Pseudomonadati</taxon>
        <taxon>Pseudomonadota</taxon>
        <taxon>Betaproteobacteria</taxon>
        <taxon>Burkholderiales</taxon>
        <taxon>Burkholderiaceae</taxon>
        <taxon>Pararobbsia</taxon>
    </lineage>
</organism>
<name>A0A494XIB4_9BURK</name>
<dbReference type="PANTHER" id="PTHR30531">
    <property type="entry name" value="FLAGELLAR BIOSYNTHETIC PROTEIN FLHB"/>
    <property type="match status" value="1"/>
</dbReference>
<feature type="transmembrane region" description="Helical" evidence="3">
    <location>
        <begin position="99"/>
        <end position="118"/>
    </location>
</feature>
<proteinExistence type="inferred from homology"/>
<dbReference type="InterPro" id="IPR006135">
    <property type="entry name" value="T3SS_substrate_exporter"/>
</dbReference>
<dbReference type="SUPFAM" id="SSF160544">
    <property type="entry name" value="EscU C-terminal domain-like"/>
    <property type="match status" value="1"/>
</dbReference>
<comment type="similarity">
    <text evidence="1">Belongs to the type III secretion exporter family.</text>
</comment>
<feature type="transmembrane region" description="Helical" evidence="3">
    <location>
        <begin position="193"/>
        <end position="214"/>
    </location>
</feature>
<dbReference type="Gene3D" id="6.10.250.2080">
    <property type="match status" value="1"/>
</dbReference>
<dbReference type="PANTHER" id="PTHR30531:SF14">
    <property type="entry name" value="SURFACE PRESENTATION OF ANTIGENS PROTEIN SPAS"/>
    <property type="match status" value="1"/>
</dbReference>
<dbReference type="Proteomes" id="UP000270342">
    <property type="component" value="Unassembled WGS sequence"/>
</dbReference>
<dbReference type="InterPro" id="IPR029025">
    <property type="entry name" value="T3SS_substrate_exporter_C"/>
</dbReference>
<evidence type="ECO:0008006" key="6">
    <source>
        <dbReference type="Google" id="ProtNLM"/>
    </source>
</evidence>
<dbReference type="GO" id="GO:0009306">
    <property type="term" value="P:protein secretion"/>
    <property type="evidence" value="ECO:0007669"/>
    <property type="project" value="InterPro"/>
</dbReference>
<protein>
    <recommendedName>
        <fullName evidence="6">EscU/YscU/HrcU family type III secretion system export apparatus switch protein</fullName>
    </recommendedName>
</protein>
<dbReference type="GO" id="GO:0005886">
    <property type="term" value="C:plasma membrane"/>
    <property type="evidence" value="ECO:0007669"/>
    <property type="project" value="TreeGrafter"/>
</dbReference>
<keyword evidence="3" id="KW-0472">Membrane</keyword>
<evidence type="ECO:0000256" key="2">
    <source>
        <dbReference type="SAM" id="MobiDB-lite"/>
    </source>
</evidence>
<keyword evidence="5" id="KW-1185">Reference proteome</keyword>
<dbReference type="PRINTS" id="PR00950">
    <property type="entry name" value="TYPE3IMSPROT"/>
</dbReference>
<feature type="transmembrane region" description="Helical" evidence="3">
    <location>
        <begin position="41"/>
        <end position="62"/>
    </location>
</feature>
<dbReference type="Gene3D" id="3.40.1690.10">
    <property type="entry name" value="secretion proteins EscU"/>
    <property type="match status" value="1"/>
</dbReference>
<feature type="compositionally biased region" description="Basic and acidic residues" evidence="2">
    <location>
        <begin position="14"/>
        <end position="37"/>
    </location>
</feature>
<accession>A0A494XIB4</accession>
<keyword evidence="3" id="KW-0812">Transmembrane</keyword>
<keyword evidence="3" id="KW-1133">Transmembrane helix</keyword>